<evidence type="ECO:0000256" key="6">
    <source>
        <dbReference type="ARBA" id="ARBA00023125"/>
    </source>
</evidence>
<feature type="domain" description="C2H2-type" evidence="9">
    <location>
        <begin position="83"/>
        <end position="107"/>
    </location>
</feature>
<comment type="caution">
    <text evidence="10">The sequence shown here is derived from an EMBL/GenBank/DDBJ whole genome shotgun (WGS) entry which is preliminary data.</text>
</comment>
<keyword evidence="4 8" id="KW-0863">Zinc-finger</keyword>
<evidence type="ECO:0000256" key="4">
    <source>
        <dbReference type="ARBA" id="ARBA00022771"/>
    </source>
</evidence>
<evidence type="ECO:0000259" key="9">
    <source>
        <dbReference type="PROSITE" id="PS50157"/>
    </source>
</evidence>
<dbReference type="PANTHER" id="PTHR24394">
    <property type="entry name" value="ZINC FINGER PROTEIN"/>
    <property type="match status" value="1"/>
</dbReference>
<evidence type="ECO:0000256" key="2">
    <source>
        <dbReference type="ARBA" id="ARBA00022723"/>
    </source>
</evidence>
<dbReference type="EMBL" id="BTRK01000001">
    <property type="protein sequence ID" value="GMR30615.1"/>
    <property type="molecule type" value="Genomic_DNA"/>
</dbReference>
<evidence type="ECO:0000313" key="11">
    <source>
        <dbReference type="Proteomes" id="UP001328107"/>
    </source>
</evidence>
<gene>
    <name evidence="10" type="ORF">PMAYCL1PPCAC_00810</name>
</gene>
<evidence type="ECO:0000256" key="8">
    <source>
        <dbReference type="PROSITE-ProRule" id="PRU00042"/>
    </source>
</evidence>
<keyword evidence="11" id="KW-1185">Reference proteome</keyword>
<accession>A0AAN4Z4N0</accession>
<dbReference type="FunFam" id="3.30.160.60:FF:001450">
    <property type="entry name" value="zinc finger protein 774"/>
    <property type="match status" value="1"/>
</dbReference>
<evidence type="ECO:0000256" key="1">
    <source>
        <dbReference type="ARBA" id="ARBA00004123"/>
    </source>
</evidence>
<feature type="domain" description="C2H2-type" evidence="9">
    <location>
        <begin position="26"/>
        <end position="53"/>
    </location>
</feature>
<dbReference type="FunFam" id="3.30.160.60:FF:000100">
    <property type="entry name" value="Zinc finger 45-like"/>
    <property type="match status" value="1"/>
</dbReference>
<comment type="subcellular location">
    <subcellularLocation>
        <location evidence="1">Nucleus</location>
    </subcellularLocation>
</comment>
<evidence type="ECO:0000256" key="5">
    <source>
        <dbReference type="ARBA" id="ARBA00022833"/>
    </source>
</evidence>
<feature type="non-terminal residue" evidence="10">
    <location>
        <position position="107"/>
    </location>
</feature>
<dbReference type="GO" id="GO:0008270">
    <property type="term" value="F:zinc ion binding"/>
    <property type="evidence" value="ECO:0007669"/>
    <property type="project" value="UniProtKB-KW"/>
</dbReference>
<evidence type="ECO:0000313" key="10">
    <source>
        <dbReference type="EMBL" id="GMR30615.1"/>
    </source>
</evidence>
<dbReference type="SUPFAM" id="SSF57667">
    <property type="entry name" value="beta-beta-alpha zinc fingers"/>
    <property type="match status" value="1"/>
</dbReference>
<evidence type="ECO:0000256" key="3">
    <source>
        <dbReference type="ARBA" id="ARBA00022737"/>
    </source>
</evidence>
<sequence>IFCPSTGTSRPLDQSTSRESDTMGYFVCTECGNKFVKKCHLRDHMRIHSGEKPFSCPCCKMSFREKSALKKHISGVHKMKLIYSCITCDGKFDRVAELNEHLFANVG</sequence>
<keyword evidence="7" id="KW-0539">Nucleus</keyword>
<reference evidence="11" key="1">
    <citation type="submission" date="2022-10" db="EMBL/GenBank/DDBJ databases">
        <title>Genome assembly of Pristionchus species.</title>
        <authorList>
            <person name="Yoshida K."/>
            <person name="Sommer R.J."/>
        </authorList>
    </citation>
    <scope>NUCLEOTIDE SEQUENCE [LARGE SCALE GENOMIC DNA]</scope>
    <source>
        <strain evidence="11">RS5460</strain>
    </source>
</reference>
<dbReference type="AlphaFoldDB" id="A0AAN4Z4N0"/>
<dbReference type="PROSITE" id="PS00028">
    <property type="entry name" value="ZINC_FINGER_C2H2_1"/>
    <property type="match status" value="2"/>
</dbReference>
<dbReference type="InterPro" id="IPR036236">
    <property type="entry name" value="Znf_C2H2_sf"/>
</dbReference>
<dbReference type="SMART" id="SM00355">
    <property type="entry name" value="ZnF_C2H2"/>
    <property type="match status" value="3"/>
</dbReference>
<dbReference type="GO" id="GO:0000981">
    <property type="term" value="F:DNA-binding transcription factor activity, RNA polymerase II-specific"/>
    <property type="evidence" value="ECO:0007669"/>
    <property type="project" value="TreeGrafter"/>
</dbReference>
<dbReference type="Gene3D" id="3.30.160.60">
    <property type="entry name" value="Classic Zinc Finger"/>
    <property type="match status" value="2"/>
</dbReference>
<dbReference type="Pfam" id="PF00096">
    <property type="entry name" value="zf-C2H2"/>
    <property type="match status" value="2"/>
</dbReference>
<dbReference type="PROSITE" id="PS50157">
    <property type="entry name" value="ZINC_FINGER_C2H2_2"/>
    <property type="match status" value="3"/>
</dbReference>
<dbReference type="InterPro" id="IPR013087">
    <property type="entry name" value="Znf_C2H2_type"/>
</dbReference>
<feature type="domain" description="C2H2-type" evidence="9">
    <location>
        <begin position="54"/>
        <end position="77"/>
    </location>
</feature>
<dbReference type="Proteomes" id="UP001328107">
    <property type="component" value="Unassembled WGS sequence"/>
</dbReference>
<dbReference type="GO" id="GO:0005634">
    <property type="term" value="C:nucleus"/>
    <property type="evidence" value="ECO:0007669"/>
    <property type="project" value="UniProtKB-SubCell"/>
</dbReference>
<keyword evidence="6" id="KW-0238">DNA-binding</keyword>
<keyword evidence="5" id="KW-0862">Zinc</keyword>
<name>A0AAN4Z4N0_9BILA</name>
<dbReference type="GO" id="GO:0003677">
    <property type="term" value="F:DNA binding"/>
    <property type="evidence" value="ECO:0007669"/>
    <property type="project" value="UniProtKB-KW"/>
</dbReference>
<feature type="non-terminal residue" evidence="10">
    <location>
        <position position="1"/>
    </location>
</feature>
<proteinExistence type="predicted"/>
<dbReference type="PANTHER" id="PTHR24394:SF29">
    <property type="entry name" value="MYONEURIN"/>
    <property type="match status" value="1"/>
</dbReference>
<evidence type="ECO:0000256" key="7">
    <source>
        <dbReference type="ARBA" id="ARBA00023242"/>
    </source>
</evidence>
<keyword evidence="2" id="KW-0479">Metal-binding</keyword>
<keyword evidence="3" id="KW-0677">Repeat</keyword>
<protein>
    <recommendedName>
        <fullName evidence="9">C2H2-type domain-containing protein</fullName>
    </recommendedName>
</protein>
<organism evidence="10 11">
    <name type="scientific">Pristionchus mayeri</name>
    <dbReference type="NCBI Taxonomy" id="1317129"/>
    <lineage>
        <taxon>Eukaryota</taxon>
        <taxon>Metazoa</taxon>
        <taxon>Ecdysozoa</taxon>
        <taxon>Nematoda</taxon>
        <taxon>Chromadorea</taxon>
        <taxon>Rhabditida</taxon>
        <taxon>Rhabditina</taxon>
        <taxon>Diplogasteromorpha</taxon>
        <taxon>Diplogasteroidea</taxon>
        <taxon>Neodiplogasteridae</taxon>
        <taxon>Pristionchus</taxon>
    </lineage>
</organism>